<dbReference type="InterPro" id="IPR049270">
    <property type="entry name" value="CFAP58_CC"/>
</dbReference>
<feature type="domain" description="Cilia- and flagella-associated protein 58 central coiled coil" evidence="4">
    <location>
        <begin position="375"/>
        <end position="671"/>
    </location>
</feature>
<proteinExistence type="predicted"/>
<dbReference type="VEuPathDB" id="TriTrypDB:BSAL_17815c"/>
<dbReference type="OMA" id="YQGVCRQ"/>
<organism evidence="5 6">
    <name type="scientific">Bodo saltans</name>
    <name type="common">Flagellated protozoan</name>
    <dbReference type="NCBI Taxonomy" id="75058"/>
    <lineage>
        <taxon>Eukaryota</taxon>
        <taxon>Discoba</taxon>
        <taxon>Euglenozoa</taxon>
        <taxon>Kinetoplastea</taxon>
        <taxon>Metakinetoplastina</taxon>
        <taxon>Eubodonida</taxon>
        <taxon>Bodonidae</taxon>
        <taxon>Bodo</taxon>
    </lineage>
</organism>
<dbReference type="AlphaFoldDB" id="A0A0S4KGN1"/>
<feature type="coiled-coil region" evidence="2">
    <location>
        <begin position="736"/>
        <end position="763"/>
    </location>
</feature>
<evidence type="ECO:0000256" key="1">
    <source>
        <dbReference type="ARBA" id="ARBA00023054"/>
    </source>
</evidence>
<dbReference type="PANTHER" id="PTHR32083">
    <property type="entry name" value="CILIA AND FLAGELLA-ASSOCIATED PROTEIN 58-RELATED"/>
    <property type="match status" value="1"/>
</dbReference>
<evidence type="ECO:0000313" key="6">
    <source>
        <dbReference type="Proteomes" id="UP000051952"/>
    </source>
</evidence>
<evidence type="ECO:0000256" key="2">
    <source>
        <dbReference type="SAM" id="Coils"/>
    </source>
</evidence>
<sequence>MSSANHQQDKLFEEICSQNQSFEHYENMFQAVLMELESDDVLETFRREYDSLHNSFTKCHEGEKRLIKKCTDLASEINSCILKVRSAEELSQGDQATIEQLKKEIVKAKNKIAQSKETEVTLKEKIKQLKVDIKELDKQVDRGAAGIVGHDTTILDLTRVRADLQKEHDTQRSQVIALQHEISYLEGRVSKATDEKNTKESDLRALRDAIELKNTELEQQRDRKHNKERELKTIKEDLGRRNKTISENQQGITILSDEIKKLDEQLARVREEADKVARDYLALTKQLSQAQHDLHDCGETNEQLQKDIHQEAQQLKLKDGEVSGLHREQVKQNKLVEAIEKRNTVLESQRSETEIQRNSLRIEIQQRELDIANLSKQAEGDRKQIEDLARERDILNKNYLKAQSATQRQKDWLAVKENQKRNLEHQIRAFERHTQLQSEMIHQLTKESLAYEQEANDAAIRCSKALDEVKMQEQLTVDEQKKIQDAEGKLKQQQNMLETVLNERNLYAKNYNQLRTEITEMGRRFKIMLNQIKQLKEEIQSKERELVSEEALVNTLTKERKDHEIHIDAMKKKTEKRERTVEAYNVELHKLNQIIADADAEKNRQRRDHVNVMNERDILGTQLIKRNDELAQLYEKIRIQQSMLKKGEAQYNDRLRDIQQLEFRITQLSEELEKMKAFAARIPDLRLHLNKATRELTREQCRVRSLLDEADNPLNVHRLHKLEWSEPQTFELHERVRQLQRELVQRNNEVDEKEQLIADKEKLYVELKSVIARQPGPEVAEQLNVYQDSLQKKSGQMRAMKLSLRHFQEQVEQYKSRYEELSSELDHLTKVFVSKKKGTAKADENQRIINEMLGRPADAPPDAPQESVYVGYTAPPRPQSPSAVDVDGIDPMASLDGTLGGASGAAGLPAGDDEDVDVEVGVDEEPVAGATPGLNDEEPAPQTAPQQRGDVL</sequence>
<dbReference type="Gene3D" id="1.20.1170.10">
    <property type="match status" value="1"/>
</dbReference>
<evidence type="ECO:0000259" key="4">
    <source>
        <dbReference type="Pfam" id="PF21771"/>
    </source>
</evidence>
<feature type="region of interest" description="Disordered" evidence="3">
    <location>
        <begin position="854"/>
        <end position="952"/>
    </location>
</feature>
<evidence type="ECO:0000256" key="3">
    <source>
        <dbReference type="SAM" id="MobiDB-lite"/>
    </source>
</evidence>
<dbReference type="Proteomes" id="UP000051952">
    <property type="component" value="Unassembled WGS sequence"/>
</dbReference>
<dbReference type="SUPFAM" id="SSF58100">
    <property type="entry name" value="Bacterial hemolysins"/>
    <property type="match status" value="1"/>
</dbReference>
<keyword evidence="6" id="KW-1185">Reference proteome</keyword>
<dbReference type="EMBL" id="CYKH01001680">
    <property type="protein sequence ID" value="CUI14834.1"/>
    <property type="molecule type" value="Genomic_DNA"/>
</dbReference>
<accession>A0A0S4KGN1</accession>
<keyword evidence="1 2" id="KW-0175">Coiled coil</keyword>
<evidence type="ECO:0000313" key="5">
    <source>
        <dbReference type="EMBL" id="CUI14834.1"/>
    </source>
</evidence>
<dbReference type="OrthoDB" id="264785at2759"/>
<dbReference type="PANTHER" id="PTHR32083:SF24">
    <property type="entry name" value="FLAGELLAR ASSOCIATED PROTEIN"/>
    <property type="match status" value="1"/>
</dbReference>
<feature type="coiled-coil region" evidence="2">
    <location>
        <begin position="658"/>
        <end position="709"/>
    </location>
</feature>
<feature type="compositionally biased region" description="Acidic residues" evidence="3">
    <location>
        <begin position="911"/>
        <end position="926"/>
    </location>
</feature>
<feature type="coiled-coil region" evidence="2">
    <location>
        <begin position="797"/>
        <end position="831"/>
    </location>
</feature>
<reference evidence="6" key="1">
    <citation type="submission" date="2015-09" db="EMBL/GenBank/DDBJ databases">
        <authorList>
            <consortium name="Pathogen Informatics"/>
        </authorList>
    </citation>
    <scope>NUCLEOTIDE SEQUENCE [LARGE SCALE GENOMIC DNA]</scope>
    <source>
        <strain evidence="6">Lake Konstanz</strain>
    </source>
</reference>
<name>A0A0S4KGN1_BODSA</name>
<protein>
    <recommendedName>
        <fullName evidence="4">Cilia- and flagella-associated protein 58 central coiled coil domain-containing protein</fullName>
    </recommendedName>
</protein>
<gene>
    <name evidence="5" type="ORF">BSAL_17815c</name>
</gene>
<dbReference type="GO" id="GO:0005856">
    <property type="term" value="C:cytoskeleton"/>
    <property type="evidence" value="ECO:0007669"/>
    <property type="project" value="TreeGrafter"/>
</dbReference>
<feature type="coiled-coil region" evidence="2">
    <location>
        <begin position="84"/>
        <end position="307"/>
    </location>
</feature>
<feature type="coiled-coil region" evidence="2">
    <location>
        <begin position="336"/>
        <end position="433"/>
    </location>
</feature>
<feature type="coiled-coil region" evidence="2">
    <location>
        <begin position="476"/>
        <end position="608"/>
    </location>
</feature>
<dbReference type="Pfam" id="PF21771">
    <property type="entry name" value="CFAP58_CC"/>
    <property type="match status" value="1"/>
</dbReference>